<dbReference type="Proteomes" id="UP000028725">
    <property type="component" value="Unassembled WGS sequence"/>
</dbReference>
<keyword evidence="1" id="KW-0472">Membrane</keyword>
<keyword evidence="1" id="KW-0812">Transmembrane</keyword>
<protein>
    <submittedName>
        <fullName evidence="2">Uncharacterized protein</fullName>
    </submittedName>
</protein>
<proteinExistence type="predicted"/>
<feature type="transmembrane region" description="Helical" evidence="1">
    <location>
        <begin position="6"/>
        <end position="26"/>
    </location>
</feature>
<name>A0A085WPC8_9BACT</name>
<evidence type="ECO:0000313" key="2">
    <source>
        <dbReference type="EMBL" id="KFE69541.1"/>
    </source>
</evidence>
<evidence type="ECO:0000256" key="1">
    <source>
        <dbReference type="SAM" id="Phobius"/>
    </source>
</evidence>
<reference evidence="2 3" key="1">
    <citation type="submission" date="2014-04" db="EMBL/GenBank/DDBJ databases">
        <title>Genome assembly of Hyalangium minutum DSM 14724.</title>
        <authorList>
            <person name="Sharma G."/>
            <person name="Subramanian S."/>
        </authorList>
    </citation>
    <scope>NUCLEOTIDE SEQUENCE [LARGE SCALE GENOMIC DNA]</scope>
    <source>
        <strain evidence="2 3">DSM 14724</strain>
    </source>
</reference>
<accession>A0A085WPC8</accession>
<dbReference type="EMBL" id="JMCB01000004">
    <property type="protein sequence ID" value="KFE69541.1"/>
    <property type="molecule type" value="Genomic_DNA"/>
</dbReference>
<comment type="caution">
    <text evidence="2">The sequence shown here is derived from an EMBL/GenBank/DDBJ whole genome shotgun (WGS) entry which is preliminary data.</text>
</comment>
<organism evidence="2 3">
    <name type="scientific">Hyalangium minutum</name>
    <dbReference type="NCBI Taxonomy" id="394096"/>
    <lineage>
        <taxon>Bacteria</taxon>
        <taxon>Pseudomonadati</taxon>
        <taxon>Myxococcota</taxon>
        <taxon>Myxococcia</taxon>
        <taxon>Myxococcales</taxon>
        <taxon>Cystobacterineae</taxon>
        <taxon>Archangiaceae</taxon>
        <taxon>Hyalangium</taxon>
    </lineage>
</organism>
<keyword evidence="3" id="KW-1185">Reference proteome</keyword>
<sequence>MGFWLETLIGMVVMVVLVVLLGPGLWSSRVDIHKSDDKSRDKPPPPSAP</sequence>
<dbReference type="STRING" id="394096.DB31_6516"/>
<keyword evidence="1" id="KW-1133">Transmembrane helix</keyword>
<dbReference type="AlphaFoldDB" id="A0A085WPC8"/>
<evidence type="ECO:0000313" key="3">
    <source>
        <dbReference type="Proteomes" id="UP000028725"/>
    </source>
</evidence>
<gene>
    <name evidence="2" type="ORF">DB31_6516</name>
</gene>
<dbReference type="RefSeq" id="WP_157231950.1">
    <property type="nucleotide sequence ID" value="NZ_JMCB01000004.1"/>
</dbReference>